<organism evidence="20 21">
    <name type="scientific">Candidatus Amesbacteria bacterium RIFCSPLOWO2_01_FULL_48_25</name>
    <dbReference type="NCBI Taxonomy" id="1797259"/>
    <lineage>
        <taxon>Bacteria</taxon>
        <taxon>Candidatus Amesiibacteriota</taxon>
    </lineage>
</organism>
<comment type="subcellular location">
    <subcellularLocation>
        <location evidence="1">Cell membrane</location>
        <topology evidence="1">Multi-pass membrane protein</topology>
    </subcellularLocation>
</comment>
<dbReference type="GO" id="GO:0008654">
    <property type="term" value="P:phospholipid biosynthetic process"/>
    <property type="evidence" value="ECO:0007669"/>
    <property type="project" value="UniProtKB-KW"/>
</dbReference>
<feature type="binding site" evidence="17">
    <location>
        <position position="71"/>
    </location>
    <ligand>
        <name>ATP</name>
        <dbReference type="ChEBI" id="CHEBI:30616"/>
    </ligand>
</feature>
<feature type="binding site" evidence="17">
    <location>
        <begin position="89"/>
        <end position="90"/>
    </location>
    <ligand>
        <name>ATP</name>
        <dbReference type="ChEBI" id="CHEBI:30616"/>
    </ligand>
</feature>
<dbReference type="PANTHER" id="PTHR34299:SF1">
    <property type="entry name" value="DIACYLGLYCEROL KINASE"/>
    <property type="match status" value="1"/>
</dbReference>
<dbReference type="AlphaFoldDB" id="A0A1F4ZCK0"/>
<keyword evidence="12 19" id="KW-0472">Membrane</keyword>
<evidence type="ECO:0000256" key="9">
    <source>
        <dbReference type="ARBA" id="ARBA00022840"/>
    </source>
</evidence>
<keyword evidence="13" id="KW-0594">Phospholipid biosynthesis</keyword>
<dbReference type="InterPro" id="IPR000829">
    <property type="entry name" value="DAGK"/>
</dbReference>
<keyword evidence="6 19" id="KW-0812">Transmembrane</keyword>
<keyword evidence="10 19" id="KW-1133">Transmembrane helix</keyword>
<protein>
    <recommendedName>
        <fullName evidence="22">Diacylglycerol kinase</fullName>
    </recommendedName>
</protein>
<evidence type="ECO:0000256" key="12">
    <source>
        <dbReference type="ARBA" id="ARBA00023136"/>
    </source>
</evidence>
<dbReference type="InterPro" id="IPR036945">
    <property type="entry name" value="DAGK_sf"/>
</dbReference>
<evidence type="ECO:0000313" key="21">
    <source>
        <dbReference type="Proteomes" id="UP000177080"/>
    </source>
</evidence>
<keyword evidence="7 17" id="KW-0547">Nucleotide-binding</keyword>
<comment type="cofactor">
    <cofactor evidence="18">
        <name>Mg(2+)</name>
        <dbReference type="ChEBI" id="CHEBI:18420"/>
    </cofactor>
    <text evidence="18">Mn(2+), Zn(2+), Cd(2+) and Co(2+) support activity to lesser extents.</text>
</comment>
<feature type="transmembrane region" description="Helical" evidence="19">
    <location>
        <begin position="50"/>
        <end position="70"/>
    </location>
</feature>
<dbReference type="GO" id="GO:0005524">
    <property type="term" value="F:ATP binding"/>
    <property type="evidence" value="ECO:0007669"/>
    <property type="project" value="UniProtKB-KW"/>
</dbReference>
<dbReference type="CDD" id="cd14265">
    <property type="entry name" value="UDPK_IM_like"/>
    <property type="match status" value="1"/>
</dbReference>
<sequence length="116" mass="12494">MIKKHVISVSHALAGLAYGLSTQPNFQVHLTLSILSIIAGTILKLSPVEWTILFLVIGCGLAVEFINTSIESAVDLITDKYHLQAKIAKDTAAAAMLIYAITAIVVAFFLFIPKIV</sequence>
<evidence type="ECO:0000256" key="7">
    <source>
        <dbReference type="ARBA" id="ARBA00022741"/>
    </source>
</evidence>
<evidence type="ECO:0000256" key="1">
    <source>
        <dbReference type="ARBA" id="ARBA00004651"/>
    </source>
</evidence>
<evidence type="ECO:0000256" key="17">
    <source>
        <dbReference type="PIRSR" id="PIRSR600829-3"/>
    </source>
</evidence>
<dbReference type="STRING" id="1797259.A2989_02565"/>
<name>A0A1F4ZCK0_9BACT</name>
<gene>
    <name evidence="20" type="ORF">A2989_02565</name>
</gene>
<evidence type="ECO:0000256" key="15">
    <source>
        <dbReference type="PIRSR" id="PIRSR600829-1"/>
    </source>
</evidence>
<evidence type="ECO:0000256" key="13">
    <source>
        <dbReference type="ARBA" id="ARBA00023209"/>
    </source>
</evidence>
<evidence type="ECO:0000256" key="8">
    <source>
        <dbReference type="ARBA" id="ARBA00022777"/>
    </source>
</evidence>
<accession>A0A1F4ZCK0</accession>
<evidence type="ECO:0008006" key="22">
    <source>
        <dbReference type="Google" id="ProtNLM"/>
    </source>
</evidence>
<comment type="caution">
    <text evidence="20">The sequence shown here is derived from an EMBL/GenBank/DDBJ whole genome shotgun (WGS) entry which is preliminary data.</text>
</comment>
<dbReference type="InterPro" id="IPR033717">
    <property type="entry name" value="UDPK"/>
</dbReference>
<dbReference type="PANTHER" id="PTHR34299">
    <property type="entry name" value="DIACYLGLYCEROL KINASE"/>
    <property type="match status" value="1"/>
</dbReference>
<evidence type="ECO:0000256" key="6">
    <source>
        <dbReference type="ARBA" id="ARBA00022692"/>
    </source>
</evidence>
<dbReference type="Proteomes" id="UP000177080">
    <property type="component" value="Unassembled WGS sequence"/>
</dbReference>
<evidence type="ECO:0000313" key="20">
    <source>
        <dbReference type="EMBL" id="OGD03487.1"/>
    </source>
</evidence>
<comment type="similarity">
    <text evidence="2">Belongs to the bacterial diacylglycerol kinase family.</text>
</comment>
<evidence type="ECO:0000256" key="5">
    <source>
        <dbReference type="ARBA" id="ARBA00022679"/>
    </source>
</evidence>
<dbReference type="GO" id="GO:0005886">
    <property type="term" value="C:plasma membrane"/>
    <property type="evidence" value="ECO:0007669"/>
    <property type="project" value="UniProtKB-SubCell"/>
</dbReference>
<dbReference type="GO" id="GO:0016301">
    <property type="term" value="F:kinase activity"/>
    <property type="evidence" value="ECO:0007669"/>
    <property type="project" value="UniProtKB-KW"/>
</dbReference>
<evidence type="ECO:0000256" key="19">
    <source>
        <dbReference type="SAM" id="Phobius"/>
    </source>
</evidence>
<feature type="binding site" evidence="16">
    <location>
        <position position="64"/>
    </location>
    <ligand>
        <name>substrate</name>
    </ligand>
</feature>
<dbReference type="EMBL" id="MEXN01000006">
    <property type="protein sequence ID" value="OGD03487.1"/>
    <property type="molecule type" value="Genomic_DNA"/>
</dbReference>
<dbReference type="Pfam" id="PF01219">
    <property type="entry name" value="DAGK_prokar"/>
    <property type="match status" value="1"/>
</dbReference>
<feature type="active site" description="Proton acceptor" evidence="15">
    <location>
        <position position="64"/>
    </location>
</feature>
<evidence type="ECO:0000256" key="18">
    <source>
        <dbReference type="PIRSR" id="PIRSR600829-4"/>
    </source>
</evidence>
<keyword evidence="18" id="KW-0460">Magnesium</keyword>
<reference evidence="20 21" key="1">
    <citation type="journal article" date="2016" name="Nat. Commun.">
        <title>Thousands of microbial genomes shed light on interconnected biogeochemical processes in an aquifer system.</title>
        <authorList>
            <person name="Anantharaman K."/>
            <person name="Brown C.T."/>
            <person name="Hug L.A."/>
            <person name="Sharon I."/>
            <person name="Castelle C.J."/>
            <person name="Probst A.J."/>
            <person name="Thomas B.C."/>
            <person name="Singh A."/>
            <person name="Wilkins M.J."/>
            <person name="Karaoz U."/>
            <person name="Brodie E.L."/>
            <person name="Williams K.H."/>
            <person name="Hubbard S.S."/>
            <person name="Banfield J.F."/>
        </authorList>
    </citation>
    <scope>NUCLEOTIDE SEQUENCE [LARGE SCALE GENOMIC DNA]</scope>
</reference>
<evidence type="ECO:0000256" key="3">
    <source>
        <dbReference type="ARBA" id="ARBA00022475"/>
    </source>
</evidence>
<keyword evidence="8" id="KW-0418">Kinase</keyword>
<proteinExistence type="inferred from homology"/>
<keyword evidence="5" id="KW-0808">Transferase</keyword>
<evidence type="ECO:0000256" key="16">
    <source>
        <dbReference type="PIRSR" id="PIRSR600829-2"/>
    </source>
</evidence>
<keyword evidence="3" id="KW-1003">Cell membrane</keyword>
<dbReference type="PROSITE" id="PS01069">
    <property type="entry name" value="DAGK_PROKAR"/>
    <property type="match status" value="1"/>
</dbReference>
<feature type="binding site" evidence="18">
    <location>
        <position position="71"/>
    </location>
    <ligand>
        <name>a divalent metal cation</name>
        <dbReference type="ChEBI" id="CHEBI:60240"/>
    </ligand>
</feature>
<keyword evidence="9 17" id="KW-0067">ATP-binding</keyword>
<evidence type="ECO:0000256" key="4">
    <source>
        <dbReference type="ARBA" id="ARBA00022516"/>
    </source>
</evidence>
<feature type="transmembrane region" description="Helical" evidence="19">
    <location>
        <begin position="91"/>
        <end position="112"/>
    </location>
</feature>
<dbReference type="GO" id="GO:0046872">
    <property type="term" value="F:metal ion binding"/>
    <property type="evidence" value="ECO:0007669"/>
    <property type="project" value="UniProtKB-KW"/>
</dbReference>
<evidence type="ECO:0000256" key="14">
    <source>
        <dbReference type="ARBA" id="ARBA00023264"/>
    </source>
</evidence>
<keyword evidence="11" id="KW-0443">Lipid metabolism</keyword>
<dbReference type="Gene3D" id="1.10.287.3610">
    <property type="match status" value="1"/>
</dbReference>
<evidence type="ECO:0000256" key="11">
    <source>
        <dbReference type="ARBA" id="ARBA00023098"/>
    </source>
</evidence>
<keyword evidence="4" id="KW-0444">Lipid biosynthesis</keyword>
<keyword evidence="18" id="KW-0479">Metal-binding</keyword>
<evidence type="ECO:0000256" key="10">
    <source>
        <dbReference type="ARBA" id="ARBA00022989"/>
    </source>
</evidence>
<keyword evidence="14" id="KW-1208">Phospholipid metabolism</keyword>
<evidence type="ECO:0000256" key="2">
    <source>
        <dbReference type="ARBA" id="ARBA00005967"/>
    </source>
</evidence>